<dbReference type="PROSITE" id="PS50931">
    <property type="entry name" value="HTH_LYSR"/>
    <property type="match status" value="1"/>
</dbReference>
<comment type="caution">
    <text evidence="6">The sequence shown here is derived from an EMBL/GenBank/DDBJ whole genome shotgun (WGS) entry which is preliminary data.</text>
</comment>
<dbReference type="SUPFAM" id="SSF53850">
    <property type="entry name" value="Periplasmic binding protein-like II"/>
    <property type="match status" value="1"/>
</dbReference>
<dbReference type="InterPro" id="IPR000847">
    <property type="entry name" value="LysR_HTH_N"/>
</dbReference>
<feature type="domain" description="HTH lysR-type" evidence="5">
    <location>
        <begin position="9"/>
        <end position="66"/>
    </location>
</feature>
<dbReference type="Proteomes" id="UP001595693">
    <property type="component" value="Unassembled WGS sequence"/>
</dbReference>
<gene>
    <name evidence="6" type="ORF">ACFOW3_11075</name>
</gene>
<dbReference type="EMBL" id="JBHSAJ010000029">
    <property type="protein sequence ID" value="MFC3935164.1"/>
    <property type="molecule type" value="Genomic_DNA"/>
</dbReference>
<keyword evidence="2" id="KW-0805">Transcription regulation</keyword>
<dbReference type="Pfam" id="PF00126">
    <property type="entry name" value="HTH_1"/>
    <property type="match status" value="1"/>
</dbReference>
<dbReference type="Pfam" id="PF03466">
    <property type="entry name" value="LysR_substrate"/>
    <property type="match status" value="1"/>
</dbReference>
<keyword evidence="3" id="KW-0238">DNA-binding</keyword>
<dbReference type="InterPro" id="IPR058163">
    <property type="entry name" value="LysR-type_TF_proteobact-type"/>
</dbReference>
<dbReference type="InterPro" id="IPR005119">
    <property type="entry name" value="LysR_subst-bd"/>
</dbReference>
<evidence type="ECO:0000256" key="1">
    <source>
        <dbReference type="ARBA" id="ARBA00009437"/>
    </source>
</evidence>
<dbReference type="PANTHER" id="PTHR30537:SF26">
    <property type="entry name" value="GLYCINE CLEAVAGE SYSTEM TRANSCRIPTIONAL ACTIVATOR"/>
    <property type="match status" value="1"/>
</dbReference>
<dbReference type="RefSeq" id="WP_055394590.1">
    <property type="nucleotide sequence ID" value="NZ_JAMXAX010000178.1"/>
</dbReference>
<keyword evidence="4" id="KW-0804">Transcription</keyword>
<protein>
    <submittedName>
        <fullName evidence="6">LysR substrate-binding domain-containing protein</fullName>
    </submittedName>
</protein>
<comment type="similarity">
    <text evidence="1">Belongs to the LysR transcriptional regulatory family.</text>
</comment>
<keyword evidence="7" id="KW-1185">Reference proteome</keyword>
<organism evidence="6 7">
    <name type="scientific">Acidovorax facilis</name>
    <dbReference type="NCBI Taxonomy" id="12917"/>
    <lineage>
        <taxon>Bacteria</taxon>
        <taxon>Pseudomonadati</taxon>
        <taxon>Pseudomonadota</taxon>
        <taxon>Betaproteobacteria</taxon>
        <taxon>Burkholderiales</taxon>
        <taxon>Comamonadaceae</taxon>
        <taxon>Acidovorax</taxon>
    </lineage>
</organism>
<reference evidence="7" key="1">
    <citation type="journal article" date="2019" name="Int. J. Syst. Evol. Microbiol.">
        <title>The Global Catalogue of Microorganisms (GCM) 10K type strain sequencing project: providing services to taxonomists for standard genome sequencing and annotation.</title>
        <authorList>
            <consortium name="The Broad Institute Genomics Platform"/>
            <consortium name="The Broad Institute Genome Sequencing Center for Infectious Disease"/>
            <person name="Wu L."/>
            <person name="Ma J."/>
        </authorList>
    </citation>
    <scope>NUCLEOTIDE SEQUENCE [LARGE SCALE GENOMIC DNA]</scope>
    <source>
        <strain evidence="7">CCUG 2113</strain>
    </source>
</reference>
<evidence type="ECO:0000256" key="3">
    <source>
        <dbReference type="ARBA" id="ARBA00023125"/>
    </source>
</evidence>
<proteinExistence type="inferred from homology"/>
<evidence type="ECO:0000259" key="5">
    <source>
        <dbReference type="PROSITE" id="PS50931"/>
    </source>
</evidence>
<evidence type="ECO:0000313" key="7">
    <source>
        <dbReference type="Proteomes" id="UP001595693"/>
    </source>
</evidence>
<dbReference type="InterPro" id="IPR036388">
    <property type="entry name" value="WH-like_DNA-bd_sf"/>
</dbReference>
<dbReference type="PRINTS" id="PR00039">
    <property type="entry name" value="HTHLYSR"/>
</dbReference>
<name>A0ABV8D9E0_9BURK</name>
<dbReference type="InterPro" id="IPR036390">
    <property type="entry name" value="WH_DNA-bd_sf"/>
</dbReference>
<evidence type="ECO:0000313" key="6">
    <source>
        <dbReference type="EMBL" id="MFC3935164.1"/>
    </source>
</evidence>
<sequence>MSSLRRLSPPLHLLRAFSMVTRFGSVSRAAEALHLTQSAVSKQVKELEGWVGMALFERSRKRLALTPAGERYEKAVRAVLAQLEAATLELITSDDGGGALHLSSLPTFAAKWLIPRLPQFQQQHPQVTLHFVPYVHSYDFERPELDCSILFGEGHWPGAHAHYITGNEVALIAPRTRVADWAVHTPGDVAHHTLMRHVTVPEAWLRWSETHGVPGLIDPLAGPQFDQFQTMIRAVMAGMGLALVPRCLVQDEITAGLVREPLADAPLRGGYRSDMGYWFCYPEGRTQLHALQCFQQWLLACASPAGETPQPLPASDMGANTFATV</sequence>
<dbReference type="Gene3D" id="1.10.10.10">
    <property type="entry name" value="Winged helix-like DNA-binding domain superfamily/Winged helix DNA-binding domain"/>
    <property type="match status" value="1"/>
</dbReference>
<evidence type="ECO:0000256" key="2">
    <source>
        <dbReference type="ARBA" id="ARBA00023015"/>
    </source>
</evidence>
<accession>A0ABV8D9E0</accession>
<dbReference type="Gene3D" id="3.40.190.10">
    <property type="entry name" value="Periplasmic binding protein-like II"/>
    <property type="match status" value="2"/>
</dbReference>
<dbReference type="PANTHER" id="PTHR30537">
    <property type="entry name" value="HTH-TYPE TRANSCRIPTIONAL REGULATOR"/>
    <property type="match status" value="1"/>
</dbReference>
<evidence type="ECO:0000256" key="4">
    <source>
        <dbReference type="ARBA" id="ARBA00023163"/>
    </source>
</evidence>
<dbReference type="SUPFAM" id="SSF46785">
    <property type="entry name" value="Winged helix' DNA-binding domain"/>
    <property type="match status" value="1"/>
</dbReference>